<organism evidence="2 3">
    <name type="scientific">Romanomermis culicivorax</name>
    <name type="common">Nematode worm</name>
    <dbReference type="NCBI Taxonomy" id="13658"/>
    <lineage>
        <taxon>Eukaryota</taxon>
        <taxon>Metazoa</taxon>
        <taxon>Ecdysozoa</taxon>
        <taxon>Nematoda</taxon>
        <taxon>Enoplea</taxon>
        <taxon>Dorylaimia</taxon>
        <taxon>Mermithida</taxon>
        <taxon>Mermithoidea</taxon>
        <taxon>Mermithidae</taxon>
        <taxon>Romanomermis</taxon>
    </lineage>
</organism>
<sequence>MLYLNMSQVIRRENISANEEELYRHQYFNDSFLGFIYTCTILVMFAILIFMIMWRIFCEEKEDNKTKELLERVNTETTLDQIMSRRRNLMVTRRVLLGILGGQARRETDVSVGVATRSADGGSKIPLLSERSPDLSPGGVSAIKQHTDWLLKSRKQWTSVPAMVVKHALKSCNSDGYMLV</sequence>
<proteinExistence type="predicted"/>
<evidence type="ECO:0000313" key="2">
    <source>
        <dbReference type="Proteomes" id="UP000887565"/>
    </source>
</evidence>
<dbReference type="AlphaFoldDB" id="A0A915HZC1"/>
<keyword evidence="1" id="KW-0472">Membrane</keyword>
<feature type="transmembrane region" description="Helical" evidence="1">
    <location>
        <begin position="32"/>
        <end position="57"/>
    </location>
</feature>
<keyword evidence="1" id="KW-0812">Transmembrane</keyword>
<evidence type="ECO:0000313" key="3">
    <source>
        <dbReference type="WBParaSite" id="nRc.2.0.1.t06788-RA"/>
    </source>
</evidence>
<dbReference type="WBParaSite" id="nRc.2.0.1.t06788-RA">
    <property type="protein sequence ID" value="nRc.2.0.1.t06788-RA"/>
    <property type="gene ID" value="nRc.2.0.1.g06788"/>
</dbReference>
<protein>
    <submittedName>
        <fullName evidence="3">Uncharacterized protein</fullName>
    </submittedName>
</protein>
<dbReference type="Proteomes" id="UP000887565">
    <property type="component" value="Unplaced"/>
</dbReference>
<reference evidence="3" key="1">
    <citation type="submission" date="2022-11" db="UniProtKB">
        <authorList>
            <consortium name="WormBaseParasite"/>
        </authorList>
    </citation>
    <scope>IDENTIFICATION</scope>
</reference>
<keyword evidence="2" id="KW-1185">Reference proteome</keyword>
<name>A0A915HZC1_ROMCU</name>
<accession>A0A915HZC1</accession>
<keyword evidence="1" id="KW-1133">Transmembrane helix</keyword>
<evidence type="ECO:0000256" key="1">
    <source>
        <dbReference type="SAM" id="Phobius"/>
    </source>
</evidence>